<dbReference type="PANTHER" id="PTHR30474:SF2">
    <property type="entry name" value="PEPTIDOGLYCAN GLYCOSYLTRANSFERASE FTSW-RELATED"/>
    <property type="match status" value="1"/>
</dbReference>
<proteinExistence type="inferred from homology"/>
<reference evidence="17 18" key="1">
    <citation type="journal article" date="2015" name="Nature">
        <title>rRNA introns, odd ribosomes, and small enigmatic genomes across a large radiation of phyla.</title>
        <authorList>
            <person name="Brown C.T."/>
            <person name="Hug L.A."/>
            <person name="Thomas B.C."/>
            <person name="Sharon I."/>
            <person name="Castelle C.J."/>
            <person name="Singh A."/>
            <person name="Wilkins M.J."/>
            <person name="Williams K.H."/>
            <person name="Banfield J.F."/>
        </authorList>
    </citation>
    <scope>NUCLEOTIDE SEQUENCE [LARGE SCALE GENOMIC DNA]</scope>
</reference>
<feature type="transmembrane region" description="Helical" evidence="16">
    <location>
        <begin position="141"/>
        <end position="157"/>
    </location>
</feature>
<dbReference type="Pfam" id="PF01098">
    <property type="entry name" value="FTSW_RODA_SPOVE"/>
    <property type="match status" value="1"/>
</dbReference>
<keyword evidence="2" id="KW-0328">Glycosyltransferase</keyword>
<feature type="transmembrane region" description="Helical" evidence="16">
    <location>
        <begin position="337"/>
        <end position="358"/>
    </location>
</feature>
<dbReference type="Proteomes" id="UP000034682">
    <property type="component" value="Unassembled WGS sequence"/>
</dbReference>
<evidence type="ECO:0000256" key="4">
    <source>
        <dbReference type="ARBA" id="ARBA00022692"/>
    </source>
</evidence>
<evidence type="ECO:0000256" key="1">
    <source>
        <dbReference type="ARBA" id="ARBA00004141"/>
    </source>
</evidence>
<evidence type="ECO:0000256" key="7">
    <source>
        <dbReference type="ARBA" id="ARBA00022989"/>
    </source>
</evidence>
<keyword evidence="7 16" id="KW-1133">Transmembrane helix</keyword>
<dbReference type="PROSITE" id="PS00428">
    <property type="entry name" value="FTSW_RODA_SPOVE"/>
    <property type="match status" value="1"/>
</dbReference>
<keyword evidence="3" id="KW-0808">Transferase</keyword>
<comment type="subcellular location">
    <subcellularLocation>
        <location evidence="1">Membrane</location>
        <topology evidence="1">Multi-pass membrane protein</topology>
    </subcellularLocation>
</comment>
<dbReference type="GO" id="GO:0015648">
    <property type="term" value="F:lipid-linked peptidoglycan transporter activity"/>
    <property type="evidence" value="ECO:0007669"/>
    <property type="project" value="TreeGrafter"/>
</dbReference>
<dbReference type="GO" id="GO:0008955">
    <property type="term" value="F:peptidoglycan glycosyltransferase activity"/>
    <property type="evidence" value="ECO:0007669"/>
    <property type="project" value="UniProtKB-EC"/>
</dbReference>
<evidence type="ECO:0000256" key="9">
    <source>
        <dbReference type="ARBA" id="ARBA00032370"/>
    </source>
</evidence>
<keyword evidence="17" id="KW-0131">Cell cycle</keyword>
<dbReference type="InterPro" id="IPR018365">
    <property type="entry name" value="Cell_cycle_FtsW-rel_CS"/>
</dbReference>
<evidence type="ECO:0000256" key="16">
    <source>
        <dbReference type="SAM" id="Phobius"/>
    </source>
</evidence>
<dbReference type="EC" id="2.4.99.28" evidence="14"/>
<dbReference type="PATRIC" id="fig|1618655.3.peg.97"/>
<sequence length="362" mass="39089">MRRHKPDYLIIAILGSLVIFGLVVLASASSNLGQAKFGDSFYYLKHQALYGLTLGIAGFIVAFRIYYRHYQKFAVIFLIVSIAALILVFTPLGLKVGGAERWVKIGPLTVQPAEILKITFILYLAAWLSGPKERYENIKKGFLPFLLVIIVIAALLIKQPSTASVFIIIATAIILYFTSGAKLRYIIGVGVLGIAALATVVYFTPYRLERIVNYLQPGANPLAGGYHINQAQIAIGSGGLFGVGYGQSTTKISYLPEPIGDSIFAVIAEEMGFVGSILLIAAFMLLIYKTFTLAKKTRDRFGKLILVGFGSLIGIQVFVNIAAISGLIPLTGVPLPFISYGGTALAVFMTMGGVIANVSRYS</sequence>
<keyword evidence="5" id="KW-0133">Cell shape</keyword>
<evidence type="ECO:0000256" key="8">
    <source>
        <dbReference type="ARBA" id="ARBA00023136"/>
    </source>
</evidence>
<feature type="transmembrane region" description="Helical" evidence="16">
    <location>
        <begin position="185"/>
        <end position="204"/>
    </location>
</feature>
<evidence type="ECO:0000256" key="6">
    <source>
        <dbReference type="ARBA" id="ARBA00022984"/>
    </source>
</evidence>
<dbReference type="PANTHER" id="PTHR30474">
    <property type="entry name" value="CELL CYCLE PROTEIN"/>
    <property type="match status" value="1"/>
</dbReference>
<dbReference type="GO" id="GO:0051301">
    <property type="term" value="P:cell division"/>
    <property type="evidence" value="ECO:0007669"/>
    <property type="project" value="UniProtKB-KW"/>
</dbReference>
<evidence type="ECO:0000313" key="17">
    <source>
        <dbReference type="EMBL" id="KKU77274.1"/>
    </source>
</evidence>
<gene>
    <name evidence="17" type="ORF">UY02_C0004G0019</name>
</gene>
<protein>
    <recommendedName>
        <fullName evidence="12">Probable peptidoglycan glycosyltransferase FtsW</fullName>
        <ecNumber evidence="14">2.4.99.28</ecNumber>
    </recommendedName>
    <alternativeName>
        <fullName evidence="13">Cell division protein FtsW</fullName>
    </alternativeName>
    <alternativeName>
        <fullName evidence="10">Cell wall polymerase</fullName>
    </alternativeName>
    <alternativeName>
        <fullName evidence="9">Peptidoglycan polymerase</fullName>
    </alternativeName>
</protein>
<evidence type="ECO:0000313" key="18">
    <source>
        <dbReference type="Proteomes" id="UP000034682"/>
    </source>
</evidence>
<feature type="transmembrane region" description="Helical" evidence="16">
    <location>
        <begin position="48"/>
        <end position="66"/>
    </location>
</feature>
<dbReference type="InterPro" id="IPR001182">
    <property type="entry name" value="FtsW/RodA"/>
</dbReference>
<dbReference type="GO" id="GO:0009252">
    <property type="term" value="P:peptidoglycan biosynthetic process"/>
    <property type="evidence" value="ECO:0007669"/>
    <property type="project" value="UniProtKB-KW"/>
</dbReference>
<feature type="transmembrane region" description="Helical" evidence="16">
    <location>
        <begin position="112"/>
        <end position="129"/>
    </location>
</feature>
<evidence type="ECO:0000256" key="14">
    <source>
        <dbReference type="ARBA" id="ARBA00044770"/>
    </source>
</evidence>
<dbReference type="GO" id="GO:0005886">
    <property type="term" value="C:plasma membrane"/>
    <property type="evidence" value="ECO:0007669"/>
    <property type="project" value="TreeGrafter"/>
</dbReference>
<keyword evidence="17" id="KW-0132">Cell division</keyword>
<evidence type="ECO:0000256" key="2">
    <source>
        <dbReference type="ARBA" id="ARBA00022676"/>
    </source>
</evidence>
<comment type="catalytic activity">
    <reaction evidence="15">
        <text>[GlcNAc-(1-&gt;4)-Mur2Ac(oyl-L-Ala-gamma-D-Glu-L-Lys-D-Ala-D-Ala)](n)-di-trans,octa-cis-undecaprenyl diphosphate + beta-D-GlcNAc-(1-&gt;4)-Mur2Ac(oyl-L-Ala-gamma-D-Glu-L-Lys-D-Ala-D-Ala)-di-trans,octa-cis-undecaprenyl diphosphate = [GlcNAc-(1-&gt;4)-Mur2Ac(oyl-L-Ala-gamma-D-Glu-L-Lys-D-Ala-D-Ala)](n+1)-di-trans,octa-cis-undecaprenyl diphosphate + di-trans,octa-cis-undecaprenyl diphosphate + H(+)</text>
        <dbReference type="Rhea" id="RHEA:23708"/>
        <dbReference type="Rhea" id="RHEA-COMP:9602"/>
        <dbReference type="Rhea" id="RHEA-COMP:9603"/>
        <dbReference type="ChEBI" id="CHEBI:15378"/>
        <dbReference type="ChEBI" id="CHEBI:58405"/>
        <dbReference type="ChEBI" id="CHEBI:60033"/>
        <dbReference type="ChEBI" id="CHEBI:78435"/>
        <dbReference type="EC" id="2.4.99.28"/>
    </reaction>
</comment>
<feature type="transmembrane region" description="Helical" evidence="16">
    <location>
        <begin position="163"/>
        <end position="178"/>
    </location>
</feature>
<evidence type="ECO:0000256" key="15">
    <source>
        <dbReference type="ARBA" id="ARBA00049902"/>
    </source>
</evidence>
<evidence type="ECO:0000256" key="10">
    <source>
        <dbReference type="ARBA" id="ARBA00033270"/>
    </source>
</evidence>
<accession>A0A0G1T614</accession>
<evidence type="ECO:0000256" key="5">
    <source>
        <dbReference type="ARBA" id="ARBA00022960"/>
    </source>
</evidence>
<evidence type="ECO:0000256" key="12">
    <source>
        <dbReference type="ARBA" id="ARBA00041185"/>
    </source>
</evidence>
<organism evidence="17 18">
    <name type="scientific">Candidatus Giovannonibacteria bacterium GW2011_GWB1_47_6b</name>
    <dbReference type="NCBI Taxonomy" id="1618655"/>
    <lineage>
        <taxon>Bacteria</taxon>
        <taxon>Candidatus Giovannoniibacteriota</taxon>
    </lineage>
</organism>
<feature type="transmembrane region" description="Helical" evidence="16">
    <location>
        <begin position="271"/>
        <end position="292"/>
    </location>
</feature>
<evidence type="ECO:0000256" key="13">
    <source>
        <dbReference type="ARBA" id="ARBA00041418"/>
    </source>
</evidence>
<keyword evidence="4 16" id="KW-0812">Transmembrane</keyword>
<dbReference type="GO" id="GO:0032153">
    <property type="term" value="C:cell division site"/>
    <property type="evidence" value="ECO:0007669"/>
    <property type="project" value="TreeGrafter"/>
</dbReference>
<dbReference type="EMBL" id="LCOK01000004">
    <property type="protein sequence ID" value="KKU77274.1"/>
    <property type="molecule type" value="Genomic_DNA"/>
</dbReference>
<feature type="transmembrane region" description="Helical" evidence="16">
    <location>
        <begin position="304"/>
        <end position="331"/>
    </location>
</feature>
<dbReference type="AlphaFoldDB" id="A0A0G1T614"/>
<dbReference type="GO" id="GO:0008360">
    <property type="term" value="P:regulation of cell shape"/>
    <property type="evidence" value="ECO:0007669"/>
    <property type="project" value="UniProtKB-KW"/>
</dbReference>
<comment type="similarity">
    <text evidence="11">Belongs to the SEDS family. FtsW subfamily.</text>
</comment>
<name>A0A0G1T614_9BACT</name>
<keyword evidence="6" id="KW-0573">Peptidoglycan synthesis</keyword>
<feature type="transmembrane region" description="Helical" evidence="16">
    <location>
        <begin position="73"/>
        <end position="92"/>
    </location>
</feature>
<evidence type="ECO:0000256" key="3">
    <source>
        <dbReference type="ARBA" id="ARBA00022679"/>
    </source>
</evidence>
<comment type="caution">
    <text evidence="17">The sequence shown here is derived from an EMBL/GenBank/DDBJ whole genome shotgun (WGS) entry which is preliminary data.</text>
</comment>
<evidence type="ECO:0000256" key="11">
    <source>
        <dbReference type="ARBA" id="ARBA00038053"/>
    </source>
</evidence>
<keyword evidence="8 16" id="KW-0472">Membrane</keyword>
<feature type="transmembrane region" description="Helical" evidence="16">
    <location>
        <begin position="7"/>
        <end position="28"/>
    </location>
</feature>